<dbReference type="InterPro" id="IPR004467">
    <property type="entry name" value="Or_phspho_trans_dom"/>
</dbReference>
<keyword evidence="4" id="KW-0808">Transferase</keyword>
<proteinExistence type="inferred from homology"/>
<dbReference type="SUPFAM" id="SSF53271">
    <property type="entry name" value="PRTase-like"/>
    <property type="match status" value="1"/>
</dbReference>
<accession>A0A6J7UEI3</accession>
<gene>
    <name evidence="6" type="ORF">UFOPK4347_00698</name>
</gene>
<evidence type="ECO:0000256" key="3">
    <source>
        <dbReference type="ARBA" id="ARBA00022676"/>
    </source>
</evidence>
<evidence type="ECO:0000313" key="6">
    <source>
        <dbReference type="EMBL" id="CAB5064110.1"/>
    </source>
</evidence>
<dbReference type="EMBL" id="CAFBQU010000013">
    <property type="protein sequence ID" value="CAB5064110.1"/>
    <property type="molecule type" value="Genomic_DNA"/>
</dbReference>
<dbReference type="AlphaFoldDB" id="A0A6J7UEI3"/>
<dbReference type="CDD" id="cd06223">
    <property type="entry name" value="PRTases_typeI"/>
    <property type="match status" value="1"/>
</dbReference>
<dbReference type="InterPro" id="IPR023031">
    <property type="entry name" value="OPRT"/>
</dbReference>
<evidence type="ECO:0000256" key="4">
    <source>
        <dbReference type="ARBA" id="ARBA00022679"/>
    </source>
</evidence>
<comment type="pathway">
    <text evidence="1">Pyrimidine metabolism; UMP biosynthesis via de novo pathway; UMP from orotate: step 1/2.</text>
</comment>
<organism evidence="6">
    <name type="scientific">freshwater metagenome</name>
    <dbReference type="NCBI Taxonomy" id="449393"/>
    <lineage>
        <taxon>unclassified sequences</taxon>
        <taxon>metagenomes</taxon>
        <taxon>ecological metagenomes</taxon>
    </lineage>
</organism>
<keyword evidence="5" id="KW-0665">Pyrimidine biosynthesis</keyword>
<protein>
    <recommendedName>
        <fullName evidence="2">orotate phosphoribosyltransferase</fullName>
        <ecNumber evidence="2">2.4.2.10</ecNumber>
    </recommendedName>
</protein>
<dbReference type="GO" id="GO:0019856">
    <property type="term" value="P:pyrimidine nucleobase biosynthetic process"/>
    <property type="evidence" value="ECO:0007669"/>
    <property type="project" value="TreeGrafter"/>
</dbReference>
<sequence>MMRPSVRPWAKASLCFVLIAFFADFVATFLAVAFFAAFLAGVPFVAFTLQKISGMYGRAMNVPVNSENTSLPPLDPARHALREHVMAHAVKRGDFTLKSGRKSSWFLDTKQTACRPDGIVLVTNVALSFFPAEATAIGGLTMGADPVAYGIAAVAATRAINLRSFSVRKESKDHGVTGRIAGALQPGDKVIITEDTVTRGTSLFEAVDAVRDFGAEVVLITVIVDRGGTCAAMAADAGIRYEPMLVAPDLGFEFGS</sequence>
<reference evidence="6" key="1">
    <citation type="submission" date="2020-05" db="EMBL/GenBank/DDBJ databases">
        <authorList>
            <person name="Chiriac C."/>
            <person name="Salcher M."/>
            <person name="Ghai R."/>
            <person name="Kavagutti S V."/>
        </authorList>
    </citation>
    <scope>NUCLEOTIDE SEQUENCE</scope>
</reference>
<evidence type="ECO:0000256" key="2">
    <source>
        <dbReference type="ARBA" id="ARBA00011971"/>
    </source>
</evidence>
<dbReference type="HAMAP" id="MF_01208">
    <property type="entry name" value="PyrE"/>
    <property type="match status" value="1"/>
</dbReference>
<name>A0A6J7UEI3_9ZZZZ</name>
<dbReference type="GO" id="GO:0044205">
    <property type="term" value="P:'de novo' UMP biosynthetic process"/>
    <property type="evidence" value="ECO:0007669"/>
    <property type="project" value="UniProtKB-UniPathway"/>
</dbReference>
<dbReference type="Gene3D" id="3.40.50.2020">
    <property type="match status" value="1"/>
</dbReference>
<dbReference type="EC" id="2.4.2.10" evidence="2"/>
<dbReference type="GO" id="GO:0004588">
    <property type="term" value="F:orotate phosphoribosyltransferase activity"/>
    <property type="evidence" value="ECO:0007669"/>
    <property type="project" value="UniProtKB-EC"/>
</dbReference>
<evidence type="ECO:0000256" key="5">
    <source>
        <dbReference type="ARBA" id="ARBA00022975"/>
    </source>
</evidence>
<dbReference type="PANTHER" id="PTHR19278:SF9">
    <property type="entry name" value="URIDINE 5'-MONOPHOSPHATE SYNTHASE"/>
    <property type="match status" value="1"/>
</dbReference>
<dbReference type="NCBIfam" id="TIGR00336">
    <property type="entry name" value="pyrE"/>
    <property type="match status" value="1"/>
</dbReference>
<dbReference type="PANTHER" id="PTHR19278">
    <property type="entry name" value="OROTATE PHOSPHORIBOSYLTRANSFERASE"/>
    <property type="match status" value="1"/>
</dbReference>
<evidence type="ECO:0000256" key="1">
    <source>
        <dbReference type="ARBA" id="ARBA00004889"/>
    </source>
</evidence>
<dbReference type="UniPathway" id="UPA00070">
    <property type="reaction ID" value="UER00119"/>
</dbReference>
<dbReference type="InterPro" id="IPR000836">
    <property type="entry name" value="PRTase_dom"/>
</dbReference>
<keyword evidence="3" id="KW-0328">Glycosyltransferase</keyword>
<dbReference type="InterPro" id="IPR029057">
    <property type="entry name" value="PRTase-like"/>
</dbReference>